<evidence type="ECO:0000259" key="1">
    <source>
        <dbReference type="Pfam" id="PF01381"/>
    </source>
</evidence>
<evidence type="ECO:0000313" key="2">
    <source>
        <dbReference type="EMBL" id="GCD40863.1"/>
    </source>
</evidence>
<dbReference type="AlphaFoldDB" id="A0A401VUW3"/>
<dbReference type="EMBL" id="BHZD01000001">
    <property type="protein sequence ID" value="GCD40863.1"/>
    <property type="molecule type" value="Genomic_DNA"/>
</dbReference>
<dbReference type="InterPro" id="IPR001387">
    <property type="entry name" value="Cro/C1-type_HTH"/>
</dbReference>
<proteinExistence type="predicted"/>
<protein>
    <recommendedName>
        <fullName evidence="1">HTH cro/C1-type domain-containing protein</fullName>
    </recommendedName>
</protein>
<dbReference type="Pfam" id="PF01381">
    <property type="entry name" value="HTH_3"/>
    <property type="match status" value="1"/>
</dbReference>
<comment type="caution">
    <text evidence="2">The sequence shown here is derived from an EMBL/GenBank/DDBJ whole genome shotgun (WGS) entry which is preliminary data.</text>
</comment>
<dbReference type="CDD" id="cd00093">
    <property type="entry name" value="HTH_XRE"/>
    <property type="match status" value="1"/>
</dbReference>
<gene>
    <name evidence="2" type="ORF">GKJPGBOP_00516</name>
</gene>
<sequence>MAATPDSAALQRLADLTTERRIQLGMTKSDLARAAGLTINTYNKVEAARPVRDITYGKIEPVLGWATGACREVLSGAGEAPVTMTSSKHGAPRAVSPEVFQRDIEEAVQAAAITATDNLTTADVRKLKQHVVEELRRRGYLPPAETAD</sequence>
<name>A0A401VUW3_STREY</name>
<feature type="domain" description="HTH cro/C1-type" evidence="1">
    <location>
        <begin position="19"/>
        <end position="48"/>
    </location>
</feature>
<accession>A0A401VUW3</accession>
<dbReference type="GO" id="GO:0003677">
    <property type="term" value="F:DNA binding"/>
    <property type="evidence" value="ECO:0007669"/>
    <property type="project" value="InterPro"/>
</dbReference>
<dbReference type="InterPro" id="IPR010982">
    <property type="entry name" value="Lambda_DNA-bd_dom_sf"/>
</dbReference>
<keyword evidence="3" id="KW-1185">Reference proteome</keyword>
<organism evidence="2 3">
    <name type="scientific">Streptomyces paromomycinus</name>
    <name type="common">Streptomyces rimosus subsp. paromomycinus</name>
    <dbReference type="NCBI Taxonomy" id="92743"/>
    <lineage>
        <taxon>Bacteria</taxon>
        <taxon>Bacillati</taxon>
        <taxon>Actinomycetota</taxon>
        <taxon>Actinomycetes</taxon>
        <taxon>Kitasatosporales</taxon>
        <taxon>Streptomycetaceae</taxon>
        <taxon>Streptomyces</taxon>
    </lineage>
</organism>
<dbReference type="SUPFAM" id="SSF47413">
    <property type="entry name" value="lambda repressor-like DNA-binding domains"/>
    <property type="match status" value="1"/>
</dbReference>
<reference evidence="2 3" key="1">
    <citation type="submission" date="2018-11" db="EMBL/GenBank/DDBJ databases">
        <title>Whole genome sequence of Streptomyces paromomycinus NBRC 15454(T).</title>
        <authorList>
            <person name="Komaki H."/>
            <person name="Tamura T."/>
        </authorList>
    </citation>
    <scope>NUCLEOTIDE SEQUENCE [LARGE SCALE GENOMIC DNA]</scope>
    <source>
        <strain evidence="2 3">NBRC 15454</strain>
    </source>
</reference>
<dbReference type="Proteomes" id="UP000286746">
    <property type="component" value="Unassembled WGS sequence"/>
</dbReference>
<evidence type="ECO:0000313" key="3">
    <source>
        <dbReference type="Proteomes" id="UP000286746"/>
    </source>
</evidence>
<dbReference type="Gene3D" id="1.10.260.40">
    <property type="entry name" value="lambda repressor-like DNA-binding domains"/>
    <property type="match status" value="1"/>
</dbReference>
<dbReference type="RefSeq" id="WP_170251506.1">
    <property type="nucleotide sequence ID" value="NZ_BHZD01000001.1"/>
</dbReference>